<dbReference type="Proteomes" id="UP000597444">
    <property type="component" value="Unassembled WGS sequence"/>
</dbReference>
<reference evidence="1" key="1">
    <citation type="submission" date="2020-10" db="EMBL/GenBank/DDBJ databases">
        <title>Taxonomic study of unclassified bacteria belonging to the class Ktedonobacteria.</title>
        <authorList>
            <person name="Yabe S."/>
            <person name="Wang C.M."/>
            <person name="Zheng Y."/>
            <person name="Sakai Y."/>
            <person name="Cavaletti L."/>
            <person name="Monciardini P."/>
            <person name="Donadio S."/>
        </authorList>
    </citation>
    <scope>NUCLEOTIDE SEQUENCE</scope>
    <source>
        <strain evidence="1">ID150040</strain>
    </source>
</reference>
<organism evidence="1 2">
    <name type="scientific">Reticulibacter mediterranei</name>
    <dbReference type="NCBI Taxonomy" id="2778369"/>
    <lineage>
        <taxon>Bacteria</taxon>
        <taxon>Bacillati</taxon>
        <taxon>Chloroflexota</taxon>
        <taxon>Ktedonobacteria</taxon>
        <taxon>Ktedonobacterales</taxon>
        <taxon>Reticulibacteraceae</taxon>
        <taxon>Reticulibacter</taxon>
    </lineage>
</organism>
<proteinExistence type="predicted"/>
<dbReference type="AlphaFoldDB" id="A0A8J3IQ66"/>
<sequence length="119" mass="13292">MLAEHTLPSNEGDITYFRPLYHQSALALDHFPTHITADAAYDAWYVYDAVARRGGIAAVPRGVRSTTPFDPDGTPRCPIGLRMHSTFHYAHTKRVSTQGLCLAQRITFFDRPSPVPHLS</sequence>
<protein>
    <submittedName>
        <fullName evidence="1">Uncharacterized protein</fullName>
    </submittedName>
</protein>
<name>A0A8J3IQ66_9CHLR</name>
<dbReference type="EMBL" id="BNJK01000002">
    <property type="protein sequence ID" value="GHO99914.1"/>
    <property type="molecule type" value="Genomic_DNA"/>
</dbReference>
<gene>
    <name evidence="1" type="ORF">KSF_099620</name>
</gene>
<evidence type="ECO:0000313" key="2">
    <source>
        <dbReference type="Proteomes" id="UP000597444"/>
    </source>
</evidence>
<dbReference type="RefSeq" id="WP_220210519.1">
    <property type="nucleotide sequence ID" value="NZ_BNJK01000002.1"/>
</dbReference>
<evidence type="ECO:0000313" key="1">
    <source>
        <dbReference type="EMBL" id="GHO99914.1"/>
    </source>
</evidence>
<comment type="caution">
    <text evidence="1">The sequence shown here is derived from an EMBL/GenBank/DDBJ whole genome shotgun (WGS) entry which is preliminary data.</text>
</comment>
<accession>A0A8J3IQ66</accession>
<keyword evidence="2" id="KW-1185">Reference proteome</keyword>